<evidence type="ECO:0000256" key="2">
    <source>
        <dbReference type="ARBA" id="ARBA00022490"/>
    </source>
</evidence>
<feature type="region of interest" description="Disordered" evidence="6">
    <location>
        <begin position="1133"/>
        <end position="1155"/>
    </location>
</feature>
<feature type="domain" description="TOG" evidence="7">
    <location>
        <begin position="8"/>
        <end position="229"/>
    </location>
</feature>
<dbReference type="InterPro" id="IPR048491">
    <property type="entry name" value="XMAP215_CLASP_TOG"/>
</dbReference>
<feature type="repeat" description="HEAT" evidence="5">
    <location>
        <begin position="163"/>
        <end position="201"/>
    </location>
</feature>
<dbReference type="Pfam" id="PF12348">
    <property type="entry name" value="CLASP_N"/>
    <property type="match status" value="1"/>
</dbReference>
<keyword evidence="4" id="KW-0206">Cytoskeleton</keyword>
<dbReference type="GO" id="GO:0005815">
    <property type="term" value="C:microtubule organizing center"/>
    <property type="evidence" value="ECO:0007669"/>
    <property type="project" value="TreeGrafter"/>
</dbReference>
<feature type="domain" description="TOG" evidence="7">
    <location>
        <begin position="1218"/>
        <end position="1442"/>
    </location>
</feature>
<dbReference type="GO" id="GO:0045180">
    <property type="term" value="C:basal cortex"/>
    <property type="evidence" value="ECO:0007669"/>
    <property type="project" value="TreeGrafter"/>
</dbReference>
<accession>A0A8C9VWI4</accession>
<dbReference type="PROSITE" id="PS50077">
    <property type="entry name" value="HEAT_REPEAT"/>
    <property type="match status" value="1"/>
</dbReference>
<keyword evidence="3" id="KW-0677">Repeat</keyword>
<feature type="compositionally biased region" description="Polar residues" evidence="6">
    <location>
        <begin position="600"/>
        <end position="613"/>
    </location>
</feature>
<feature type="region of interest" description="Disordered" evidence="6">
    <location>
        <begin position="654"/>
        <end position="727"/>
    </location>
</feature>
<feature type="domain" description="TOG" evidence="7">
    <location>
        <begin position="793"/>
        <end position="1032"/>
    </location>
</feature>
<dbReference type="InterPro" id="IPR016024">
    <property type="entry name" value="ARM-type_fold"/>
</dbReference>
<name>A0A8C9VWI4_SCLFO</name>
<reference evidence="8" key="3">
    <citation type="submission" date="2025-09" db="UniProtKB">
        <authorList>
            <consortium name="Ensembl"/>
        </authorList>
    </citation>
    <scope>IDENTIFICATION</scope>
</reference>
<evidence type="ECO:0000256" key="5">
    <source>
        <dbReference type="PROSITE-ProRule" id="PRU00103"/>
    </source>
</evidence>
<dbReference type="GO" id="GO:0031110">
    <property type="term" value="P:regulation of microtubule polymerization or depolymerization"/>
    <property type="evidence" value="ECO:0007669"/>
    <property type="project" value="UniProtKB-ARBA"/>
</dbReference>
<evidence type="ECO:0000256" key="4">
    <source>
        <dbReference type="ARBA" id="ARBA00023212"/>
    </source>
</evidence>
<dbReference type="FunFam" id="1.25.10.10:FF:000005">
    <property type="entry name" value="CLIP-associating protein 1 isoform 2"/>
    <property type="match status" value="1"/>
</dbReference>
<sequence>VEPDYFYQQVAQRDVSRRLQVGPELICSLRDSRCLSDLEQDRPRLDKTVDELTGWVNSSNYKVALLGIDIVGTLADRMLERFKGYLGAVLPVLIDRLGDSKDQVREQSQALILRLMEQAAPYVWERLLPGFKHKNFRSREGICLCLSTTLNMYGAQPLTLSKIVPFLCTLTGDQNAQVREMATASLVDVYRHVGERVRADMNKRGLPASFDDDESVDGSQCVFKVPASKKPGSMVGSTRHPSTSGASKLPGISVCMSLAHHSLHSEAHMLCLRSQIYSTRDLDDNLNKIREILSDDKHDWDQRTNALKKVRSLLVAGAPDHECFFQHLRLLDGAFKLSAKDLRSQVVREACITVAHLSTVLGNKFDHGAEAIVPILFNLIPNSAKVMSTSGVAAIRIIIRHTHVPRLIPLIASNCTSKSVAVRRRCYEFLDLLLQEWQTHSLERHTAVLVDSIKKGIRDADAEARVEARKAYWGLRQHFPSEADVLFHSLEASYQRNLQSCVQGSLPQSDRSSSSSQESLNRPLSSKWSAAPGRGGTLRCSKTTVSPASLQRSRSDVDVNAAAGAKARHDRQAGASARLATAGLPAGTYASLGRLRTKQTLSTVSGTGSSQVDSRGRSRSKVVSQSQRTYPSGSRSASPGRVLASTALSTVGAQRVVAGPGSQKRSRIPRSQGCSRDSSPTRLSVARGSRIPRPSMSQGCSREASRESSRDTSPVRSFQPLGDQSARLSSSISAMRVLNTGSDMEEALADALKKAPRRRYETYGMYSDDDANSDASSVCSERSYSSRNGSIPTYMRQTEDVAEVLNRCASTNWSERKEGLLGLQSMLKSQRTLSRVELKRLCEIFTRMFADPHSKVRVFSMFLETLVDFVHVHKEDLQDWLFVLLTQLLKKMGADLLGSVQAKVQRALDVTRESFPNDLQFTILMRFTVDQTQTPNLKVKVAILRYIETLALQMDPGDFVNSSETRLAVSRIITWTTEPKSSDVRKAAQSVLISLFQLNTPEFTMLLGALPKTFQDGATKLLQSHLRSSGSNSGSQVKIYPAHHPWSSPLTSPTSTSQTGLSVHAGIVSLPEFSPSPCFNLAAPIDGGHAKTDCPSTRVIGSAFDYDTENMNSEDIYSSLRGVTEAIQNFSVRSQEDMSEPLRRDAKRDGDGDAVSATLSTVDSGRTALDNKTSLLNTMPVLQSSPRGVRDYGPIGCSDSSFGSPISKSAFKEAMFDDESEPFPEGSELVAELLKELSNHNERVEERKAALCELLKLLRDGQLLVWDEHFKTILLLLLETLGDHEHVIRALALRVLKEILHQQPSRFKNYAELTIMKALEAHKDPHKEVVRAAEETAAMLASSISAEQCVKVLCPIIQTAEYPINLAAIKMQTKVIDRLSRESLQHMLPEMVPGLILQRTQGLRLLPRGHPLCPRGRAEATPNPAVWEQGELFRGITCPSHTPIAHTLPSRCLLLLCFVVHS</sequence>
<proteinExistence type="predicted"/>
<comment type="subcellular location">
    <subcellularLocation>
        <location evidence="1">Cytoplasm</location>
        <location evidence="1">Cytoskeleton</location>
    </subcellularLocation>
</comment>
<dbReference type="Pfam" id="PF21040">
    <property type="entry name" value="CEP104-like_TOG"/>
    <property type="match status" value="1"/>
</dbReference>
<reference evidence="8" key="2">
    <citation type="submission" date="2025-08" db="UniProtKB">
        <authorList>
            <consortium name="Ensembl"/>
        </authorList>
    </citation>
    <scope>IDENTIFICATION</scope>
</reference>
<dbReference type="GO" id="GO:0040001">
    <property type="term" value="P:establishment of mitotic spindle localization"/>
    <property type="evidence" value="ECO:0007669"/>
    <property type="project" value="TreeGrafter"/>
</dbReference>
<gene>
    <name evidence="8" type="primary">CLASP2</name>
    <name evidence="8" type="synonym">clasp2</name>
</gene>
<feature type="region of interest" description="Disordered" evidence="6">
    <location>
        <begin position="600"/>
        <end position="641"/>
    </location>
</feature>
<dbReference type="Gene3D" id="1.25.10.10">
    <property type="entry name" value="Leucine-rich Repeat Variant"/>
    <property type="match status" value="4"/>
</dbReference>
<organism evidence="8 9">
    <name type="scientific">Scleropages formosus</name>
    <name type="common">Asian bonytongue</name>
    <name type="synonym">Osteoglossum formosum</name>
    <dbReference type="NCBI Taxonomy" id="113540"/>
    <lineage>
        <taxon>Eukaryota</taxon>
        <taxon>Metazoa</taxon>
        <taxon>Chordata</taxon>
        <taxon>Craniata</taxon>
        <taxon>Vertebrata</taxon>
        <taxon>Euteleostomi</taxon>
        <taxon>Actinopterygii</taxon>
        <taxon>Neopterygii</taxon>
        <taxon>Teleostei</taxon>
        <taxon>Osteoglossocephala</taxon>
        <taxon>Osteoglossomorpha</taxon>
        <taxon>Osteoglossiformes</taxon>
        <taxon>Osteoglossidae</taxon>
        <taxon>Scleropages</taxon>
    </lineage>
</organism>
<feature type="compositionally biased region" description="Polar residues" evidence="6">
    <location>
        <begin position="540"/>
        <end position="552"/>
    </location>
</feature>
<dbReference type="OrthoDB" id="46159at2759"/>
<dbReference type="InterPro" id="IPR011989">
    <property type="entry name" value="ARM-like"/>
</dbReference>
<evidence type="ECO:0000256" key="1">
    <source>
        <dbReference type="ARBA" id="ARBA00004245"/>
    </source>
</evidence>
<evidence type="ECO:0000256" key="3">
    <source>
        <dbReference type="ARBA" id="ARBA00022737"/>
    </source>
</evidence>
<feature type="compositionally biased region" description="Basic and acidic residues" evidence="6">
    <location>
        <begin position="1134"/>
        <end position="1151"/>
    </location>
</feature>
<dbReference type="Proteomes" id="UP000694397">
    <property type="component" value="Chromosome 23"/>
</dbReference>
<dbReference type="SUPFAM" id="SSF48371">
    <property type="entry name" value="ARM repeat"/>
    <property type="match status" value="2"/>
</dbReference>
<dbReference type="GO" id="GO:0000776">
    <property type="term" value="C:kinetochore"/>
    <property type="evidence" value="ECO:0007669"/>
    <property type="project" value="TreeGrafter"/>
</dbReference>
<dbReference type="InterPro" id="IPR021133">
    <property type="entry name" value="HEAT_type_2"/>
</dbReference>
<dbReference type="PANTHER" id="PTHR21567:SF30">
    <property type="entry name" value="CLIP-ASSOCIATING PROTEIN 2"/>
    <property type="match status" value="1"/>
</dbReference>
<feature type="compositionally biased region" description="Low complexity" evidence="6">
    <location>
        <begin position="505"/>
        <end position="526"/>
    </location>
</feature>
<reference evidence="8 9" key="1">
    <citation type="submission" date="2019-04" db="EMBL/GenBank/DDBJ databases">
        <authorList>
            <consortium name="Wellcome Sanger Institute Data Sharing"/>
        </authorList>
    </citation>
    <scope>NUCLEOTIDE SEQUENCE [LARGE SCALE GENOMIC DNA]</scope>
</reference>
<dbReference type="GO" id="GO:0072686">
    <property type="term" value="C:mitotic spindle"/>
    <property type="evidence" value="ECO:0007669"/>
    <property type="project" value="TreeGrafter"/>
</dbReference>
<evidence type="ECO:0000313" key="8">
    <source>
        <dbReference type="Ensembl" id="ENSSFOP00015066569.1"/>
    </source>
</evidence>
<dbReference type="InterPro" id="IPR024395">
    <property type="entry name" value="CLASP_N_dom"/>
</dbReference>
<dbReference type="GeneTree" id="ENSGT00940000155574"/>
<evidence type="ECO:0000256" key="6">
    <source>
        <dbReference type="SAM" id="MobiDB-lite"/>
    </source>
</evidence>
<dbReference type="Ensembl" id="ENSSFOT00015058299.1">
    <property type="protein sequence ID" value="ENSSFOP00015066569.1"/>
    <property type="gene ID" value="ENSSFOG00015021026.2"/>
</dbReference>
<feature type="domain" description="TOG" evidence="7">
    <location>
        <begin position="281"/>
        <end position="512"/>
    </location>
</feature>
<dbReference type="InterPro" id="IPR034085">
    <property type="entry name" value="TOG"/>
</dbReference>
<dbReference type="GO" id="GO:0090307">
    <property type="term" value="P:mitotic spindle assembly"/>
    <property type="evidence" value="ECO:0007669"/>
    <property type="project" value="TreeGrafter"/>
</dbReference>
<evidence type="ECO:0000259" key="7">
    <source>
        <dbReference type="SMART" id="SM01349"/>
    </source>
</evidence>
<evidence type="ECO:0000313" key="9">
    <source>
        <dbReference type="Proteomes" id="UP000694397"/>
    </source>
</evidence>
<dbReference type="FunFam" id="1.25.10.10:FF:000001">
    <property type="entry name" value="CLIP-associating protein 1 isoform 2"/>
    <property type="match status" value="1"/>
</dbReference>
<dbReference type="Pfam" id="PF21041">
    <property type="entry name" value="XMAP215_CLASP_TOG"/>
    <property type="match status" value="1"/>
</dbReference>
<dbReference type="GO" id="GO:0005881">
    <property type="term" value="C:cytoplasmic microtubule"/>
    <property type="evidence" value="ECO:0007669"/>
    <property type="project" value="TreeGrafter"/>
</dbReference>
<dbReference type="GO" id="GO:0005876">
    <property type="term" value="C:spindle microtubule"/>
    <property type="evidence" value="ECO:0007669"/>
    <property type="project" value="TreeGrafter"/>
</dbReference>
<keyword evidence="2" id="KW-0963">Cytoplasm</keyword>
<dbReference type="PANTHER" id="PTHR21567">
    <property type="entry name" value="CLASP"/>
    <property type="match status" value="1"/>
</dbReference>
<dbReference type="SMART" id="SM01349">
    <property type="entry name" value="TOG"/>
    <property type="match status" value="4"/>
</dbReference>
<dbReference type="GO" id="GO:0008017">
    <property type="term" value="F:microtubule binding"/>
    <property type="evidence" value="ECO:0007669"/>
    <property type="project" value="TreeGrafter"/>
</dbReference>
<protein>
    <submittedName>
        <fullName evidence="8">Cytoplasmic linker associated protein 2</fullName>
    </submittedName>
</protein>
<feature type="region of interest" description="Disordered" evidence="6">
    <location>
        <begin position="504"/>
        <end position="576"/>
    </location>
</feature>
<dbReference type="GO" id="GO:1902903">
    <property type="term" value="P:regulation of supramolecular fiber organization"/>
    <property type="evidence" value="ECO:0007669"/>
    <property type="project" value="UniProtKB-ARBA"/>
</dbReference>
<feature type="compositionally biased region" description="Polar residues" evidence="6">
    <location>
        <begin position="672"/>
        <end position="682"/>
    </location>
</feature>
<keyword evidence="9" id="KW-1185">Reference proteome</keyword>